<dbReference type="GO" id="GO:0000272">
    <property type="term" value="P:polysaccharide catabolic process"/>
    <property type="evidence" value="ECO:0007669"/>
    <property type="project" value="UniProtKB-KW"/>
</dbReference>
<dbReference type="GO" id="GO:0006032">
    <property type="term" value="P:chitin catabolic process"/>
    <property type="evidence" value="ECO:0007669"/>
    <property type="project" value="UniProtKB-KW"/>
</dbReference>
<dbReference type="EC" id="3.2.1.14" evidence="2"/>
<evidence type="ECO:0000313" key="13">
    <source>
        <dbReference type="Proteomes" id="UP001221413"/>
    </source>
</evidence>
<evidence type="ECO:0000256" key="6">
    <source>
        <dbReference type="ARBA" id="ARBA00023295"/>
    </source>
</evidence>
<evidence type="ECO:0000313" key="12">
    <source>
        <dbReference type="EMBL" id="KAJ6256733.1"/>
    </source>
</evidence>
<dbReference type="AlphaFoldDB" id="A0AAD6NHF6"/>
<evidence type="ECO:0000256" key="9">
    <source>
        <dbReference type="RuleBase" id="RU004453"/>
    </source>
</evidence>
<dbReference type="PROSITE" id="PS01095">
    <property type="entry name" value="GH18_1"/>
    <property type="match status" value="1"/>
</dbReference>
<evidence type="ECO:0000256" key="2">
    <source>
        <dbReference type="ARBA" id="ARBA00012729"/>
    </source>
</evidence>
<keyword evidence="5" id="KW-0119">Carbohydrate metabolism</keyword>
<evidence type="ECO:0000256" key="7">
    <source>
        <dbReference type="ARBA" id="ARBA00023326"/>
    </source>
</evidence>
<evidence type="ECO:0000256" key="5">
    <source>
        <dbReference type="ARBA" id="ARBA00023277"/>
    </source>
</evidence>
<reference evidence="12" key="1">
    <citation type="submission" date="2023-01" db="EMBL/GenBank/DDBJ databases">
        <title>The chitinases involved in constricting ring structure development in the nematode-trapping fungus Drechslerella dactyloides.</title>
        <authorList>
            <person name="Wang R."/>
            <person name="Zhang L."/>
            <person name="Tang P."/>
            <person name="Li S."/>
            <person name="Liang L."/>
        </authorList>
    </citation>
    <scope>NUCLEOTIDE SEQUENCE</scope>
    <source>
        <strain evidence="12">YMF1.00031</strain>
    </source>
</reference>
<name>A0AAD6NHF6_DREDA</name>
<dbReference type="Proteomes" id="UP001221413">
    <property type="component" value="Unassembled WGS sequence"/>
</dbReference>
<accession>A0AAD6NHF6</accession>
<keyword evidence="6 8" id="KW-0326">Glycosidase</keyword>
<organism evidence="12 13">
    <name type="scientific">Drechslerella dactyloides</name>
    <name type="common">Nematode-trapping fungus</name>
    <name type="synonym">Arthrobotrys dactyloides</name>
    <dbReference type="NCBI Taxonomy" id="74499"/>
    <lineage>
        <taxon>Eukaryota</taxon>
        <taxon>Fungi</taxon>
        <taxon>Dikarya</taxon>
        <taxon>Ascomycota</taxon>
        <taxon>Pezizomycotina</taxon>
        <taxon>Orbiliomycetes</taxon>
        <taxon>Orbiliales</taxon>
        <taxon>Orbiliaceae</taxon>
        <taxon>Drechslerella</taxon>
    </lineage>
</organism>
<feature type="compositionally biased region" description="Basic and acidic residues" evidence="10">
    <location>
        <begin position="1"/>
        <end position="17"/>
    </location>
</feature>
<protein>
    <recommendedName>
        <fullName evidence="2">chitinase</fullName>
        <ecNumber evidence="2">3.2.1.14</ecNumber>
    </recommendedName>
</protein>
<feature type="compositionally biased region" description="Pro residues" evidence="10">
    <location>
        <begin position="313"/>
        <end position="331"/>
    </location>
</feature>
<dbReference type="SUPFAM" id="SSF51445">
    <property type="entry name" value="(Trans)glycosidases"/>
    <property type="match status" value="1"/>
</dbReference>
<comment type="catalytic activity">
    <reaction evidence="1">
        <text>Random endo-hydrolysis of N-acetyl-beta-D-glucosaminide (1-&gt;4)-beta-linkages in chitin and chitodextrins.</text>
        <dbReference type="EC" id="3.2.1.14"/>
    </reaction>
</comment>
<dbReference type="InterPro" id="IPR001223">
    <property type="entry name" value="Glyco_hydro18_cat"/>
</dbReference>
<comment type="similarity">
    <text evidence="9">Belongs to the glycosyl hydrolase 18 family.</text>
</comment>
<dbReference type="PROSITE" id="PS51910">
    <property type="entry name" value="GH18_2"/>
    <property type="match status" value="1"/>
</dbReference>
<dbReference type="InterPro" id="IPR017853">
    <property type="entry name" value="GH"/>
</dbReference>
<feature type="region of interest" description="Disordered" evidence="10">
    <location>
        <begin position="313"/>
        <end position="351"/>
    </location>
</feature>
<evidence type="ECO:0000256" key="10">
    <source>
        <dbReference type="SAM" id="MobiDB-lite"/>
    </source>
</evidence>
<evidence type="ECO:0000256" key="3">
    <source>
        <dbReference type="ARBA" id="ARBA00022801"/>
    </source>
</evidence>
<feature type="domain" description="GH18" evidence="11">
    <location>
        <begin position="20"/>
        <end position="309"/>
    </location>
</feature>
<keyword evidence="13" id="KW-1185">Reference proteome</keyword>
<gene>
    <name evidence="12" type="ORF">Dda_8600</name>
</gene>
<evidence type="ECO:0000256" key="4">
    <source>
        <dbReference type="ARBA" id="ARBA00023024"/>
    </source>
</evidence>
<keyword evidence="4" id="KW-0146">Chitin degradation</keyword>
<keyword evidence="7" id="KW-0624">Polysaccharide degradation</keyword>
<evidence type="ECO:0000259" key="11">
    <source>
        <dbReference type="PROSITE" id="PS51910"/>
    </source>
</evidence>
<dbReference type="Pfam" id="PF00704">
    <property type="entry name" value="Glyco_hydro_18"/>
    <property type="match status" value="1"/>
</dbReference>
<dbReference type="InterPro" id="IPR001579">
    <property type="entry name" value="Glyco_hydro_18_chit_AS"/>
</dbReference>
<dbReference type="GO" id="GO:0005576">
    <property type="term" value="C:extracellular region"/>
    <property type="evidence" value="ECO:0007669"/>
    <property type="project" value="TreeGrafter"/>
</dbReference>
<dbReference type="Gene3D" id="3.20.20.80">
    <property type="entry name" value="Glycosidases"/>
    <property type="match status" value="1"/>
</dbReference>
<dbReference type="PANTHER" id="PTHR45708:SF60">
    <property type="entry name" value="III CHITINASE, PUTATIVE (AFU_ORTHOLOGUE AFUA_5G03850)-RELATED"/>
    <property type="match status" value="1"/>
</dbReference>
<dbReference type="PANTHER" id="PTHR45708">
    <property type="entry name" value="ENDOCHITINASE"/>
    <property type="match status" value="1"/>
</dbReference>
<comment type="caution">
    <text evidence="12">The sequence shown here is derived from an EMBL/GenBank/DDBJ whole genome shotgun (WGS) entry which is preliminary data.</text>
</comment>
<feature type="region of interest" description="Disordered" evidence="10">
    <location>
        <begin position="1"/>
        <end position="21"/>
    </location>
</feature>
<keyword evidence="3 8" id="KW-0378">Hydrolase</keyword>
<evidence type="ECO:0000256" key="8">
    <source>
        <dbReference type="RuleBase" id="RU000489"/>
    </source>
</evidence>
<dbReference type="EMBL" id="JAQGDS010000012">
    <property type="protein sequence ID" value="KAJ6256733.1"/>
    <property type="molecule type" value="Genomic_DNA"/>
</dbReference>
<proteinExistence type="inferred from homology"/>
<dbReference type="GO" id="GO:0008843">
    <property type="term" value="F:endochitinase activity"/>
    <property type="evidence" value="ECO:0007669"/>
    <property type="project" value="UniProtKB-EC"/>
</dbReference>
<evidence type="ECO:0000256" key="1">
    <source>
        <dbReference type="ARBA" id="ARBA00000822"/>
    </source>
</evidence>
<sequence>MRVERRATQYHGRRDGTPFRSRSQSWVQTMANVDGSQLNFTKFLDAGATHIYLAAFHLNDPAGNIHLNDAPPEDSRYDYVWPQIKYIQEKGIKVLILLGGAAQGSYQRLDRDFESYYPPLKAMIERYHFDGIDLDIEEEVDISCPLRLLNQLYIDFGPRFLLTMAPVASAMFLKQYAVGLSGFDYHDLDSQATAYDKPDRKLVDWYNCQFYNGWGDASSTDWYDYIVNVGAWDPTRIVMGVLDNPRDGGSGFVPLTTLKETIHSLQSTYNNRMGGVIGWEYFNAGISQEDGLQEPWQWVRAISDALYANYPPVPGPLPSPSPTPTPSPSPSPIADLPRIDPDPESLPQPTSEWQGLLNKLLGLGANRFEAVRALNTTDGNPRESFSILHIPLALLDSLDSIIGGL</sequence>
<dbReference type="InterPro" id="IPR050542">
    <property type="entry name" value="Glycosyl_Hydrlase18_Chitinase"/>
</dbReference>